<evidence type="ECO:0000256" key="1">
    <source>
        <dbReference type="ARBA" id="ARBA00022614"/>
    </source>
</evidence>
<evidence type="ECO:0000256" key="2">
    <source>
        <dbReference type="ARBA" id="ARBA00022729"/>
    </source>
</evidence>
<evidence type="ECO:0000313" key="7">
    <source>
        <dbReference type="Proteomes" id="UP000515140"/>
    </source>
</evidence>
<dbReference type="PRINTS" id="PR00019">
    <property type="entry name" value="LEURICHRPT"/>
</dbReference>
<reference evidence="8" key="1">
    <citation type="submission" date="2025-08" db="UniProtKB">
        <authorList>
            <consortium name="RefSeq"/>
        </authorList>
    </citation>
    <scope>IDENTIFICATION</scope>
    <source>
        <tissue evidence="8">Spleen</tissue>
    </source>
</reference>
<protein>
    <submittedName>
        <fullName evidence="8">Leucine-rich repeat-containing protein 32-like isoform X1</fullName>
    </submittedName>
</protein>
<name>A0A6P5JD67_PHACI</name>
<feature type="region of interest" description="Disordered" evidence="4">
    <location>
        <begin position="673"/>
        <end position="698"/>
    </location>
</feature>
<dbReference type="InterPro" id="IPR001611">
    <property type="entry name" value="Leu-rich_rpt"/>
</dbReference>
<dbReference type="KEGG" id="pcw:110201011"/>
<dbReference type="InterPro" id="IPR050328">
    <property type="entry name" value="Dev_Immune_Receptor"/>
</dbReference>
<keyword evidence="1" id="KW-0433">Leucine-rich repeat</keyword>
<evidence type="ECO:0000256" key="4">
    <source>
        <dbReference type="SAM" id="MobiDB-lite"/>
    </source>
</evidence>
<keyword evidence="2 6" id="KW-0732">Signal</keyword>
<feature type="transmembrane region" description="Helical" evidence="5">
    <location>
        <begin position="629"/>
        <end position="650"/>
    </location>
</feature>
<organism evidence="7 8">
    <name type="scientific">Phascolarctos cinereus</name>
    <name type="common">Koala</name>
    <dbReference type="NCBI Taxonomy" id="38626"/>
    <lineage>
        <taxon>Eukaryota</taxon>
        <taxon>Metazoa</taxon>
        <taxon>Chordata</taxon>
        <taxon>Craniata</taxon>
        <taxon>Vertebrata</taxon>
        <taxon>Euteleostomi</taxon>
        <taxon>Mammalia</taxon>
        <taxon>Metatheria</taxon>
        <taxon>Diprotodontia</taxon>
        <taxon>Phascolarctidae</taxon>
        <taxon>Phascolarctos</taxon>
    </lineage>
</organism>
<keyword evidence="3" id="KW-0677">Repeat</keyword>
<dbReference type="PANTHER" id="PTHR24373">
    <property type="entry name" value="SLIT RELATED LEUCINE-RICH REPEAT NEURONAL PROTEIN"/>
    <property type="match status" value="1"/>
</dbReference>
<dbReference type="Proteomes" id="UP000515140">
    <property type="component" value="Unplaced"/>
</dbReference>
<dbReference type="RefSeq" id="XP_020832100.1">
    <property type="nucleotide sequence ID" value="XM_020976441.1"/>
</dbReference>
<dbReference type="InterPro" id="IPR003591">
    <property type="entry name" value="Leu-rich_rpt_typical-subtyp"/>
</dbReference>
<dbReference type="InterPro" id="IPR032675">
    <property type="entry name" value="LRR_dom_sf"/>
</dbReference>
<dbReference type="SMART" id="SM00369">
    <property type="entry name" value="LRR_TYP"/>
    <property type="match status" value="15"/>
</dbReference>
<evidence type="ECO:0000256" key="6">
    <source>
        <dbReference type="SAM" id="SignalP"/>
    </source>
</evidence>
<gene>
    <name evidence="8" type="primary">LOC110201011</name>
</gene>
<evidence type="ECO:0000256" key="5">
    <source>
        <dbReference type="SAM" id="Phobius"/>
    </source>
</evidence>
<evidence type="ECO:0000256" key="3">
    <source>
        <dbReference type="ARBA" id="ARBA00022737"/>
    </source>
</evidence>
<proteinExistence type="predicted"/>
<dbReference type="Pfam" id="PF12799">
    <property type="entry name" value="LRR_4"/>
    <property type="match status" value="1"/>
</dbReference>
<dbReference type="Pfam" id="PF13855">
    <property type="entry name" value="LRR_8"/>
    <property type="match status" value="3"/>
</dbReference>
<dbReference type="InParanoid" id="A0A6P5JD67"/>
<evidence type="ECO:0000313" key="8">
    <source>
        <dbReference type="RefSeq" id="XP_020832100.1"/>
    </source>
</evidence>
<dbReference type="PANTHER" id="PTHR24373:SF354">
    <property type="entry name" value="TRANSFORMING GROWTH FACTOR BETA ACTIVATOR LRRC32"/>
    <property type="match status" value="1"/>
</dbReference>
<keyword evidence="5" id="KW-0472">Membrane</keyword>
<keyword evidence="7" id="KW-1185">Reference proteome</keyword>
<dbReference type="SUPFAM" id="SSF52058">
    <property type="entry name" value="L domain-like"/>
    <property type="match status" value="2"/>
</dbReference>
<feature type="region of interest" description="Disordered" evidence="4">
    <location>
        <begin position="292"/>
        <end position="324"/>
    </location>
</feature>
<keyword evidence="5" id="KW-0812">Transmembrane</keyword>
<dbReference type="GeneID" id="110201011"/>
<feature type="chain" id="PRO_5028070350" evidence="6">
    <location>
        <begin position="30"/>
        <end position="698"/>
    </location>
</feature>
<feature type="signal peptide" evidence="6">
    <location>
        <begin position="1"/>
        <end position="29"/>
    </location>
</feature>
<dbReference type="InterPro" id="IPR025875">
    <property type="entry name" value="Leu-rich_rpt_4"/>
</dbReference>
<keyword evidence="5" id="KW-1133">Transmembrane helix</keyword>
<dbReference type="Gene3D" id="3.80.10.10">
    <property type="entry name" value="Ribonuclease Inhibitor"/>
    <property type="match status" value="5"/>
</dbReference>
<accession>A0A6P5JD67</accession>
<sequence length="698" mass="77295">MAVQEAISPGPSSLALSLLLALLYTSLESISGHSASLPPGCLTGLLRVSCQGLGLHTFPAVLPLTMEQLDLSHNHLQVLRDNAMEDRPNLRHLDLRGNRLEELSMGALLPLRWLQALILADNYLSRDYVSNSQALRLLGHLRLLDLSANLLDSDMAAFYVANLSSLWSLDLSNNLLTHLARGTFLGSPNLLDINLSDNYILQIEAGAFEGLLQLRELSLARNSLHCISDFSLRALWRLNLSSNALQLFATEEGNWGYQLQVLDLSHNQLRTVPMLSALRHLRHLNLSDNHLASLEPHAPPSPEGIGPLDQEVSRPNLAHSGSNPAASLPELADLDLSRNQLDAFPIGFLSHLSSLQRLSMAWNCLQNMSAPQPSPGLPRLPLRSLDLQGNWIQTFPSWLFEILPHLEVLDLGDNELRLFWRPEAGQDGPFQETRQPFSSAFRLKHLSLRRNRLRGLGPTQFAPAALFSLDLSGNTGLALVPSDLQGLQHSLHELSLRGNGMESTRLWLPCLWELRVLDLSGNKLANLPWTLNCSSYLRSLDLRKNLLQALDTEVLGGLGGRLGSVLIAGNPFHCCTLGWLAALASANVSVPDLEEAWCVYPDSEGGSWAPLTRDHTHLCAWWQWRGTQAGWVLLAVISLFLICCGVAALLQNSPKLPWALQLRRSWACTKREPENNQKTMGREGLGRPSLERRDPEQK</sequence>
<dbReference type="AlphaFoldDB" id="A0A6P5JD67"/>
<dbReference type="PROSITE" id="PS51450">
    <property type="entry name" value="LRR"/>
    <property type="match status" value="5"/>
</dbReference>
<dbReference type="OMA" id="HANWRLM"/>